<accession>A0A6A6T0N3</accession>
<organism evidence="2 3">
    <name type="scientific">Lophiostoma macrostomum CBS 122681</name>
    <dbReference type="NCBI Taxonomy" id="1314788"/>
    <lineage>
        <taxon>Eukaryota</taxon>
        <taxon>Fungi</taxon>
        <taxon>Dikarya</taxon>
        <taxon>Ascomycota</taxon>
        <taxon>Pezizomycotina</taxon>
        <taxon>Dothideomycetes</taxon>
        <taxon>Pleosporomycetidae</taxon>
        <taxon>Pleosporales</taxon>
        <taxon>Lophiostomataceae</taxon>
        <taxon>Lophiostoma</taxon>
    </lineage>
</organism>
<dbReference type="AlphaFoldDB" id="A0A6A6T0N3"/>
<sequence length="326" mass="35974">MSKIEKTIQRQQQKIAEGQYYEAHQQLRVIASRYTKQSNWDAATDILFSGAQSLLQAGQGGSGGDLCIFLLDVFNKGEVKPDASSKGKLLNLLRAFPKDEPTRKKFINETIAWSSKFGEYPAGDPEIHHVAGTLYAEDLDPYDAERHLLLGTRDSPSTLATLEYAWYISDEPSTAPLYAARGILPYLLTGNLRAANKFRLLFTTQLSQKPNLGVQEVSTSSSDLRVYPSLPLLNFLELLLLAVERGEASLYRQLKSHYAAQLKETNWTEALDQIGEMYFGIKMPRQGNPMMDMLGNMFMGGGLGGGSAKKERKTVGAAAPQASGLD</sequence>
<dbReference type="Gene3D" id="1.25.40.10">
    <property type="entry name" value="Tetratricopeptide repeat domain"/>
    <property type="match status" value="1"/>
</dbReference>
<dbReference type="PANTHER" id="PTHR12875">
    <property type="entry name" value="GOLGI TO ER TRAFFIC PROTEIN 4 HOMOLOG"/>
    <property type="match status" value="1"/>
</dbReference>
<dbReference type="InterPro" id="IPR007317">
    <property type="entry name" value="GET4"/>
</dbReference>
<dbReference type="GO" id="GO:0072380">
    <property type="term" value="C:TRC complex"/>
    <property type="evidence" value="ECO:0007669"/>
    <property type="project" value="TreeGrafter"/>
</dbReference>
<dbReference type="Pfam" id="PF04190">
    <property type="entry name" value="GET4"/>
    <property type="match status" value="1"/>
</dbReference>
<name>A0A6A6T0N3_9PLEO</name>
<gene>
    <name evidence="2" type="ORF">K491DRAFT_719207</name>
</gene>
<dbReference type="InterPro" id="IPR011990">
    <property type="entry name" value="TPR-like_helical_dom_sf"/>
</dbReference>
<keyword evidence="3" id="KW-1185">Reference proteome</keyword>
<dbReference type="EMBL" id="MU004409">
    <property type="protein sequence ID" value="KAF2652104.1"/>
    <property type="molecule type" value="Genomic_DNA"/>
</dbReference>
<protein>
    <submittedName>
        <fullName evidence="2">DUF410-domain-containing protein</fullName>
    </submittedName>
</protein>
<reference evidence="2" key="1">
    <citation type="journal article" date="2020" name="Stud. Mycol.">
        <title>101 Dothideomycetes genomes: a test case for predicting lifestyles and emergence of pathogens.</title>
        <authorList>
            <person name="Haridas S."/>
            <person name="Albert R."/>
            <person name="Binder M."/>
            <person name="Bloem J."/>
            <person name="Labutti K."/>
            <person name="Salamov A."/>
            <person name="Andreopoulos B."/>
            <person name="Baker S."/>
            <person name="Barry K."/>
            <person name="Bills G."/>
            <person name="Bluhm B."/>
            <person name="Cannon C."/>
            <person name="Castanera R."/>
            <person name="Culley D."/>
            <person name="Daum C."/>
            <person name="Ezra D."/>
            <person name="Gonzalez J."/>
            <person name="Henrissat B."/>
            <person name="Kuo A."/>
            <person name="Liang C."/>
            <person name="Lipzen A."/>
            <person name="Lutzoni F."/>
            <person name="Magnuson J."/>
            <person name="Mondo S."/>
            <person name="Nolan M."/>
            <person name="Ohm R."/>
            <person name="Pangilinan J."/>
            <person name="Park H.-J."/>
            <person name="Ramirez L."/>
            <person name="Alfaro M."/>
            <person name="Sun H."/>
            <person name="Tritt A."/>
            <person name="Yoshinaga Y."/>
            <person name="Zwiers L.-H."/>
            <person name="Turgeon B."/>
            <person name="Goodwin S."/>
            <person name="Spatafora J."/>
            <person name="Crous P."/>
            <person name="Grigoriev I."/>
        </authorList>
    </citation>
    <scope>NUCLEOTIDE SEQUENCE</scope>
    <source>
        <strain evidence="2">CBS 122681</strain>
    </source>
</reference>
<dbReference type="GO" id="GO:0045048">
    <property type="term" value="P:protein insertion into ER membrane"/>
    <property type="evidence" value="ECO:0007669"/>
    <property type="project" value="InterPro"/>
</dbReference>
<evidence type="ECO:0000313" key="2">
    <source>
        <dbReference type="EMBL" id="KAF2652104.1"/>
    </source>
</evidence>
<evidence type="ECO:0000313" key="3">
    <source>
        <dbReference type="Proteomes" id="UP000799324"/>
    </source>
</evidence>
<comment type="similarity">
    <text evidence="1">Belongs to the GET4 family.</text>
</comment>
<dbReference type="FunFam" id="1.25.40.10:FF:000272">
    <property type="entry name" value="DUF410 domain protein"/>
    <property type="match status" value="1"/>
</dbReference>
<proteinExistence type="inferred from homology"/>
<dbReference type="Proteomes" id="UP000799324">
    <property type="component" value="Unassembled WGS sequence"/>
</dbReference>
<dbReference type="PANTHER" id="PTHR12875:SF0">
    <property type="entry name" value="GOLGI TO ER TRAFFIC PROTEIN 4 HOMOLOG"/>
    <property type="match status" value="1"/>
</dbReference>
<dbReference type="OrthoDB" id="10252405at2759"/>
<evidence type="ECO:0000256" key="1">
    <source>
        <dbReference type="ARBA" id="ARBA00005351"/>
    </source>
</evidence>